<gene>
    <name evidence="1" type="ORF">CBZ_03440</name>
</gene>
<accession>A0A402DMH5</accession>
<organism evidence="1 2">
    <name type="scientific">Cellulomonas biazotea</name>
    <dbReference type="NCBI Taxonomy" id="1709"/>
    <lineage>
        <taxon>Bacteria</taxon>
        <taxon>Bacillati</taxon>
        <taxon>Actinomycetota</taxon>
        <taxon>Actinomycetes</taxon>
        <taxon>Micrococcales</taxon>
        <taxon>Cellulomonadaceae</taxon>
        <taxon>Cellulomonas</taxon>
    </lineage>
</organism>
<dbReference type="EMBL" id="BIMR01000018">
    <property type="protein sequence ID" value="GCE75288.1"/>
    <property type="molecule type" value="Genomic_DNA"/>
</dbReference>
<keyword evidence="2" id="KW-1185">Reference proteome</keyword>
<sequence length="290" mass="30748">MASRRSPGAASWLDVVESATAAWTGSARLVGEEPVPATETSFRGPGFALSVEVTPDDAVVGEVPPGPVALRLLTARPAERREPPGSYRFPPDTLREVPFADQVVPGTSAPVLVVASDPPVVRGLLAPDDDLPDAVRVIHRWTRGDADVLGDLAAGVPPLAVVAGYELLLRSTTDVAALTERVLRLPGLPGAATRGVLALLHLRTGALPDEQVVAVARTLVDVLAEETDPEGVVAALSWLDAHRDRYRADPDLPTLVDDRVRRVTGLTFDGPDADAWQQEVARHADPLREG</sequence>
<comment type="caution">
    <text evidence="1">The sequence shown here is derived from an EMBL/GenBank/DDBJ whole genome shotgun (WGS) entry which is preliminary data.</text>
</comment>
<protein>
    <submittedName>
        <fullName evidence="1">Uncharacterized protein</fullName>
    </submittedName>
</protein>
<dbReference type="AlphaFoldDB" id="A0A402DMH5"/>
<evidence type="ECO:0000313" key="2">
    <source>
        <dbReference type="Proteomes" id="UP000289954"/>
    </source>
</evidence>
<dbReference type="OrthoDB" id="5144172at2"/>
<dbReference type="Proteomes" id="UP000289954">
    <property type="component" value="Unassembled WGS sequence"/>
</dbReference>
<proteinExistence type="predicted"/>
<name>A0A402DMH5_9CELL</name>
<reference evidence="1 2" key="1">
    <citation type="submission" date="2019-01" db="EMBL/GenBank/DDBJ databases">
        <title>Draft genome sequence of Cellulomonas takizawaensis strain TKZ-21.</title>
        <authorList>
            <person name="Yamamura H."/>
            <person name="Hayashi T."/>
            <person name="Hamada M."/>
            <person name="Serisawa Y."/>
            <person name="Matsuyama K."/>
            <person name="Nakagawa Y."/>
            <person name="Otoguro M."/>
            <person name="Yanagida F."/>
            <person name="Hayakawa M."/>
        </authorList>
    </citation>
    <scope>NUCLEOTIDE SEQUENCE [LARGE SCALE GENOMIC DNA]</scope>
    <source>
        <strain evidence="1 2">NBRC12680</strain>
    </source>
</reference>
<evidence type="ECO:0000313" key="1">
    <source>
        <dbReference type="EMBL" id="GCE75288.1"/>
    </source>
</evidence>
<dbReference type="RefSeq" id="WP_130779914.1">
    <property type="nucleotide sequence ID" value="NZ_BIMR01000018.1"/>
</dbReference>